<dbReference type="EMBL" id="GDKF01008735">
    <property type="protein sequence ID" value="JAT69887.1"/>
    <property type="molecule type" value="Transcribed_RNA"/>
</dbReference>
<dbReference type="Gene3D" id="2.170.270.10">
    <property type="entry name" value="SET domain"/>
    <property type="match status" value="1"/>
</dbReference>
<dbReference type="AlphaFoldDB" id="A0A1D1ZSR4"/>
<feature type="region of interest" description="Disordered" evidence="1">
    <location>
        <begin position="447"/>
        <end position="480"/>
    </location>
</feature>
<dbReference type="SUPFAM" id="SSF82199">
    <property type="entry name" value="SET domain"/>
    <property type="match status" value="1"/>
</dbReference>
<feature type="domain" description="SET" evidence="2">
    <location>
        <begin position="273"/>
        <end position="309"/>
    </location>
</feature>
<feature type="compositionally biased region" description="Low complexity" evidence="1">
    <location>
        <begin position="516"/>
        <end position="534"/>
    </location>
</feature>
<protein>
    <recommendedName>
        <fullName evidence="2">SET domain-containing protein</fullName>
    </recommendedName>
</protein>
<feature type="region of interest" description="Disordered" evidence="1">
    <location>
        <begin position="496"/>
        <end position="546"/>
    </location>
</feature>
<dbReference type="PANTHER" id="PTHR12197">
    <property type="entry name" value="HISTONE-LYSINE N-METHYLTRANSFERASE SMYD"/>
    <property type="match status" value="1"/>
</dbReference>
<dbReference type="InterPro" id="IPR050869">
    <property type="entry name" value="H3K4_H4K5_MeTrfase"/>
</dbReference>
<dbReference type="InterPro" id="IPR001214">
    <property type="entry name" value="SET_dom"/>
</dbReference>
<name>A0A1D1ZSR4_AUXPR</name>
<evidence type="ECO:0000256" key="1">
    <source>
        <dbReference type="SAM" id="MobiDB-lite"/>
    </source>
</evidence>
<sequence length="716" mass="74574">MVRTSSPNPKSPAKSKASKQQQTLPSVAAVQDALPWTPGHGGRAVGRTAVADTDLPAGCLVMQERALLLIPRSGTASHVCHACLEPMMPAKAQKGPGGAEDGTSNPLLPRYCSRACAAPRLLRDGHLLPLRRGLADISREHGVDPELLHLVALLDLDGGTGAPAAPAPGPAPAEPGAGAPPPPPLVVACGPADVACLHSSWDKRPAPWRGALGPALRAVHAQLAALAAGGKLAGYAAPGTLPELQARAAMLATNLVGTGPSTEAGLALFPGLASFSHSCMPNCIWIAAGDTVYVRTVVPIKAGEPLTLSFAPLYEPRSVRKQVQCSQRHAATLLLVGWGGLDRCGEAPTQWSGGAAPSVPVAPSACTRAPPRRHAPPNLRTMQTLAMERGVSCACTRCVSPLATSSDRFLEGVWCLACRRDVLVEAANQESAAAEYEAQACERERRAAGPHAARLGRGGGKHKGRKATGGGAAAAGAAPGASAAGAGYVEEEGMPAGEETPVAGHESVPSTPRPGAADSPPAAEAQAADHSQCCGGHGDHSHHHHAPPPLTFPGKWWKCCGCGSVAPGVAEQGLGPQQLVQRADLLWQQGLMLHNMKAYSQSEQILRVLCAGLAGRLHPLHARVIDALTPLLNINIQRGETVTVFNLALQLWEAERSIVDRPTLTQLTYLGALVEAAHHKATHANSSVVRKQFDRKYKLAHSELVFLRKMMLGPEE</sequence>
<dbReference type="CDD" id="cd20071">
    <property type="entry name" value="SET_SMYD"/>
    <property type="match status" value="1"/>
</dbReference>
<dbReference type="InterPro" id="IPR046341">
    <property type="entry name" value="SET_dom_sf"/>
</dbReference>
<gene>
    <name evidence="3" type="ORF">g.64193</name>
</gene>
<feature type="compositionally biased region" description="Low complexity" evidence="1">
    <location>
        <begin position="1"/>
        <end position="22"/>
    </location>
</feature>
<evidence type="ECO:0000313" key="3">
    <source>
        <dbReference type="EMBL" id="JAT69887.1"/>
    </source>
</evidence>
<evidence type="ECO:0000259" key="2">
    <source>
        <dbReference type="Pfam" id="PF00856"/>
    </source>
</evidence>
<proteinExistence type="predicted"/>
<reference evidence="3" key="1">
    <citation type="submission" date="2015-08" db="EMBL/GenBank/DDBJ databases">
        <authorList>
            <person name="Babu N.S."/>
            <person name="Beckwith C.J."/>
            <person name="Beseler K.G."/>
            <person name="Brison A."/>
            <person name="Carone J.V."/>
            <person name="Caskin T.P."/>
            <person name="Diamond M."/>
            <person name="Durham M.E."/>
            <person name="Foxe J.M."/>
            <person name="Go M."/>
            <person name="Henderson B.A."/>
            <person name="Jones I.B."/>
            <person name="McGettigan J.A."/>
            <person name="Micheletti S.J."/>
            <person name="Nasrallah M.E."/>
            <person name="Ortiz D."/>
            <person name="Piller C.R."/>
            <person name="Privatt S.R."/>
            <person name="Schneider S.L."/>
            <person name="Sharp S."/>
            <person name="Smith T.C."/>
            <person name="Stanton J.D."/>
            <person name="Ullery H.E."/>
            <person name="Wilson R.J."/>
            <person name="Serrano M.G."/>
            <person name="Buck G."/>
            <person name="Lee V."/>
            <person name="Wang Y."/>
            <person name="Carvalho R."/>
            <person name="Voegtly L."/>
            <person name="Shi R."/>
            <person name="Duckworth R."/>
            <person name="Johnson A."/>
            <person name="Loviza R."/>
            <person name="Walstead R."/>
            <person name="Shah Z."/>
            <person name="Kiflezghi M."/>
            <person name="Wade K."/>
            <person name="Ball S.L."/>
            <person name="Bradley K.W."/>
            <person name="Asai D.J."/>
            <person name="Bowman C.A."/>
            <person name="Russell D.A."/>
            <person name="Pope W.H."/>
            <person name="Jacobs-Sera D."/>
            <person name="Hendrix R.W."/>
            <person name="Hatfull G.F."/>
        </authorList>
    </citation>
    <scope>NUCLEOTIDE SEQUENCE</scope>
</reference>
<feature type="region of interest" description="Disordered" evidence="1">
    <location>
        <begin position="1"/>
        <end position="26"/>
    </location>
</feature>
<organism evidence="3">
    <name type="scientific">Auxenochlorella protothecoides</name>
    <name type="common">Green microalga</name>
    <name type="synonym">Chlorella protothecoides</name>
    <dbReference type="NCBI Taxonomy" id="3075"/>
    <lineage>
        <taxon>Eukaryota</taxon>
        <taxon>Viridiplantae</taxon>
        <taxon>Chlorophyta</taxon>
        <taxon>core chlorophytes</taxon>
        <taxon>Trebouxiophyceae</taxon>
        <taxon>Chlorellales</taxon>
        <taxon>Chlorellaceae</taxon>
        <taxon>Auxenochlorella</taxon>
    </lineage>
</organism>
<dbReference type="Pfam" id="PF00856">
    <property type="entry name" value="SET"/>
    <property type="match status" value="1"/>
</dbReference>
<accession>A0A1D1ZSR4</accession>